<sequence>MEEGASNRNPATNVVDDPIGPRVRELREARRMSVRSLAGHAGVSPSFLSQFERGQCDASVGTLRRICASLGVTPADVLAGIASTGYHLARVHEQPQIHAAGGTRKFVLSRTPSLDVEMYRGEVDPGSCTSEEPYVHGDSTEVLHVVRGEVTYELGGRSIVMTTGDSIEHRSSEPHRLINTGDVVAEIIWVVAPPV</sequence>
<dbReference type="PANTHER" id="PTHR46797:SF1">
    <property type="entry name" value="METHYLPHOSPHONATE SYNTHASE"/>
    <property type="match status" value="1"/>
</dbReference>
<dbReference type="SMART" id="SM00530">
    <property type="entry name" value="HTH_XRE"/>
    <property type="match status" value="1"/>
</dbReference>
<dbReference type="SUPFAM" id="SSF47413">
    <property type="entry name" value="lambda repressor-like DNA-binding domains"/>
    <property type="match status" value="1"/>
</dbReference>
<dbReference type="Gene3D" id="2.60.120.10">
    <property type="entry name" value="Jelly Rolls"/>
    <property type="match status" value="1"/>
</dbReference>
<name>H0JUD4_9NOCA</name>
<evidence type="ECO:0000313" key="4">
    <source>
        <dbReference type="Proteomes" id="UP000005064"/>
    </source>
</evidence>
<dbReference type="InterPro" id="IPR050807">
    <property type="entry name" value="TransReg_Diox_bact_type"/>
</dbReference>
<reference evidence="3 4" key="1">
    <citation type="submission" date="2011-12" db="EMBL/GenBank/DDBJ databases">
        <authorList>
            <person name="Kriszt B."/>
            <person name="Tancsics A."/>
            <person name="Cserhati M."/>
            <person name="Toth A."/>
            <person name="Nagy I."/>
            <person name="Horvath B."/>
            <person name="Tamura T."/>
            <person name="Kukolya J."/>
            <person name="Szoboszlay S."/>
        </authorList>
    </citation>
    <scope>NUCLEOTIDE SEQUENCE [LARGE SCALE GENOMIC DNA]</scope>
    <source>
        <strain evidence="3 4">AK37</strain>
    </source>
</reference>
<dbReference type="InterPro" id="IPR014710">
    <property type="entry name" value="RmlC-like_jellyroll"/>
</dbReference>
<evidence type="ECO:0000313" key="3">
    <source>
        <dbReference type="EMBL" id="EHK82232.1"/>
    </source>
</evidence>
<feature type="domain" description="HTH cro/C1-type" evidence="2">
    <location>
        <begin position="23"/>
        <end position="77"/>
    </location>
</feature>
<dbReference type="CDD" id="cd00093">
    <property type="entry name" value="HTH_XRE"/>
    <property type="match status" value="1"/>
</dbReference>
<dbReference type="GO" id="GO:0005829">
    <property type="term" value="C:cytosol"/>
    <property type="evidence" value="ECO:0007669"/>
    <property type="project" value="TreeGrafter"/>
</dbReference>
<dbReference type="GO" id="GO:0003700">
    <property type="term" value="F:DNA-binding transcription factor activity"/>
    <property type="evidence" value="ECO:0007669"/>
    <property type="project" value="TreeGrafter"/>
</dbReference>
<dbReference type="SUPFAM" id="SSF51182">
    <property type="entry name" value="RmlC-like cupins"/>
    <property type="match status" value="1"/>
</dbReference>
<dbReference type="EMBL" id="AHBW01000049">
    <property type="protein sequence ID" value="EHK82232.1"/>
    <property type="molecule type" value="Genomic_DNA"/>
</dbReference>
<dbReference type="Pfam" id="PF13560">
    <property type="entry name" value="HTH_31"/>
    <property type="match status" value="1"/>
</dbReference>
<dbReference type="InterPro" id="IPR011051">
    <property type="entry name" value="RmlC_Cupin_sf"/>
</dbReference>
<accession>H0JUD4</accession>
<comment type="caution">
    <text evidence="3">The sequence shown here is derived from an EMBL/GenBank/DDBJ whole genome shotgun (WGS) entry which is preliminary data.</text>
</comment>
<gene>
    <name evidence="3" type="ORF">AK37_16540</name>
</gene>
<organism evidence="3 4">
    <name type="scientific">Rhodococcus pyridinivorans AK37</name>
    <dbReference type="NCBI Taxonomy" id="1114960"/>
    <lineage>
        <taxon>Bacteria</taxon>
        <taxon>Bacillati</taxon>
        <taxon>Actinomycetota</taxon>
        <taxon>Actinomycetes</taxon>
        <taxon>Mycobacteriales</taxon>
        <taxon>Nocardiaceae</taxon>
        <taxon>Rhodococcus</taxon>
    </lineage>
</organism>
<dbReference type="CDD" id="cd02209">
    <property type="entry name" value="cupin_XRE_C"/>
    <property type="match status" value="1"/>
</dbReference>
<dbReference type="PANTHER" id="PTHR46797">
    <property type="entry name" value="HTH-TYPE TRANSCRIPTIONAL REGULATOR"/>
    <property type="match status" value="1"/>
</dbReference>
<keyword evidence="1" id="KW-0238">DNA-binding</keyword>
<dbReference type="InterPro" id="IPR010982">
    <property type="entry name" value="Lambda_DNA-bd_dom_sf"/>
</dbReference>
<dbReference type="Gene3D" id="1.10.260.40">
    <property type="entry name" value="lambda repressor-like DNA-binding domains"/>
    <property type="match status" value="1"/>
</dbReference>
<dbReference type="AlphaFoldDB" id="H0JUD4"/>
<dbReference type="GO" id="GO:0003677">
    <property type="term" value="F:DNA binding"/>
    <property type="evidence" value="ECO:0007669"/>
    <property type="project" value="UniProtKB-KW"/>
</dbReference>
<dbReference type="PATRIC" id="fig|1114960.4.peg.3363"/>
<dbReference type="Pfam" id="PF07883">
    <property type="entry name" value="Cupin_2"/>
    <property type="match status" value="1"/>
</dbReference>
<dbReference type="Proteomes" id="UP000005064">
    <property type="component" value="Unassembled WGS sequence"/>
</dbReference>
<proteinExistence type="predicted"/>
<dbReference type="InterPro" id="IPR001387">
    <property type="entry name" value="Cro/C1-type_HTH"/>
</dbReference>
<evidence type="ECO:0000259" key="2">
    <source>
        <dbReference type="PROSITE" id="PS50943"/>
    </source>
</evidence>
<dbReference type="PROSITE" id="PS50943">
    <property type="entry name" value="HTH_CROC1"/>
    <property type="match status" value="1"/>
</dbReference>
<protein>
    <submittedName>
        <fullName evidence="3">Cupin</fullName>
    </submittedName>
</protein>
<evidence type="ECO:0000256" key="1">
    <source>
        <dbReference type="ARBA" id="ARBA00023125"/>
    </source>
</evidence>
<dbReference type="RefSeq" id="WP_006553249.1">
    <property type="nucleotide sequence ID" value="NZ_AHBW01000049.1"/>
</dbReference>
<dbReference type="InterPro" id="IPR013096">
    <property type="entry name" value="Cupin_2"/>
</dbReference>